<comment type="caution">
    <text evidence="2">The sequence shown here is derived from an EMBL/GenBank/DDBJ whole genome shotgun (WGS) entry which is preliminary data.</text>
</comment>
<accession>A0A2G9HKS5</accession>
<feature type="region of interest" description="Disordered" evidence="1">
    <location>
        <begin position="1"/>
        <end position="51"/>
    </location>
</feature>
<organism evidence="2 3">
    <name type="scientific">Handroanthus impetiginosus</name>
    <dbReference type="NCBI Taxonomy" id="429701"/>
    <lineage>
        <taxon>Eukaryota</taxon>
        <taxon>Viridiplantae</taxon>
        <taxon>Streptophyta</taxon>
        <taxon>Embryophyta</taxon>
        <taxon>Tracheophyta</taxon>
        <taxon>Spermatophyta</taxon>
        <taxon>Magnoliopsida</taxon>
        <taxon>eudicotyledons</taxon>
        <taxon>Gunneridae</taxon>
        <taxon>Pentapetalae</taxon>
        <taxon>asterids</taxon>
        <taxon>lamiids</taxon>
        <taxon>Lamiales</taxon>
        <taxon>Bignoniaceae</taxon>
        <taxon>Crescentiina</taxon>
        <taxon>Tabebuia alliance</taxon>
        <taxon>Handroanthus</taxon>
    </lineage>
</organism>
<dbReference type="AlphaFoldDB" id="A0A2G9HKS5"/>
<keyword evidence="3" id="KW-1185">Reference proteome</keyword>
<gene>
    <name evidence="2" type="ORF">CDL12_09198</name>
</gene>
<evidence type="ECO:0000313" key="3">
    <source>
        <dbReference type="Proteomes" id="UP000231279"/>
    </source>
</evidence>
<proteinExistence type="predicted"/>
<evidence type="ECO:0000313" key="2">
    <source>
        <dbReference type="EMBL" id="PIN18136.1"/>
    </source>
</evidence>
<protein>
    <submittedName>
        <fullName evidence="2">Uncharacterized protein</fullName>
    </submittedName>
</protein>
<evidence type="ECO:0000256" key="1">
    <source>
        <dbReference type="SAM" id="MobiDB-lite"/>
    </source>
</evidence>
<dbReference type="Proteomes" id="UP000231279">
    <property type="component" value="Unassembled WGS sequence"/>
</dbReference>
<feature type="compositionally biased region" description="Low complexity" evidence="1">
    <location>
        <begin position="8"/>
        <end position="20"/>
    </location>
</feature>
<feature type="compositionally biased region" description="Basic residues" evidence="1">
    <location>
        <begin position="41"/>
        <end position="51"/>
    </location>
</feature>
<feature type="compositionally biased region" description="Basic and acidic residues" evidence="1">
    <location>
        <begin position="21"/>
        <end position="40"/>
    </location>
</feature>
<dbReference type="EMBL" id="NKXS01001523">
    <property type="protein sequence ID" value="PIN18136.1"/>
    <property type="molecule type" value="Genomic_DNA"/>
</dbReference>
<name>A0A2G9HKS5_9LAMI</name>
<reference evidence="3" key="1">
    <citation type="journal article" date="2018" name="Gigascience">
        <title>Genome assembly of the Pink Ipe (Handroanthus impetiginosus, Bignoniaceae), a highly valued, ecologically keystone Neotropical timber forest tree.</title>
        <authorList>
            <person name="Silva-Junior O.B."/>
            <person name="Grattapaglia D."/>
            <person name="Novaes E."/>
            <person name="Collevatti R.G."/>
        </authorList>
    </citation>
    <scope>NUCLEOTIDE SEQUENCE [LARGE SCALE GENOMIC DNA]</scope>
    <source>
        <strain evidence="3">cv. UFG-1</strain>
    </source>
</reference>
<sequence>MAGLIVPSGSLSKGTSLGLTEKNDKGIPEKKSGGDMENGFHARKGSFNRKF</sequence>